<gene>
    <name evidence="7" type="ORF">HTAM1171_LOCUS3474</name>
</gene>
<feature type="compositionally biased region" description="Polar residues" evidence="5">
    <location>
        <begin position="1"/>
        <end position="12"/>
    </location>
</feature>
<dbReference type="SUPFAM" id="SSF57850">
    <property type="entry name" value="RING/U-box"/>
    <property type="match status" value="1"/>
</dbReference>
<evidence type="ECO:0000256" key="5">
    <source>
        <dbReference type="SAM" id="MobiDB-lite"/>
    </source>
</evidence>
<evidence type="ECO:0000313" key="7">
    <source>
        <dbReference type="EMBL" id="CAD9480286.1"/>
    </source>
</evidence>
<feature type="region of interest" description="Disordered" evidence="5">
    <location>
        <begin position="300"/>
        <end position="403"/>
    </location>
</feature>
<organism evidence="7">
    <name type="scientific">Helicotheca tamesis</name>
    <dbReference type="NCBI Taxonomy" id="374047"/>
    <lineage>
        <taxon>Eukaryota</taxon>
        <taxon>Sar</taxon>
        <taxon>Stramenopiles</taxon>
        <taxon>Ochrophyta</taxon>
        <taxon>Bacillariophyta</taxon>
        <taxon>Mediophyceae</taxon>
        <taxon>Lithodesmiophycidae</taxon>
        <taxon>Lithodesmiales</taxon>
        <taxon>Lithodesmiaceae</taxon>
        <taxon>Helicotheca</taxon>
    </lineage>
</organism>
<feature type="region of interest" description="Disordered" evidence="5">
    <location>
        <begin position="428"/>
        <end position="465"/>
    </location>
</feature>
<keyword evidence="3" id="KW-0862">Zinc</keyword>
<sequence length="570" mass="64108">MANRDQTFSNSSRKMKEGKEKEGRCKATNKKKATQTGRESKQQQKNAPPFPLFPIRHGRQNKSSPNHPQTIEDVAKSVLGGTLDLIHLAATAIKDHTGEYCAGDCNINRDLQLRVVNERYILTKSDDPTKKYDKNFVHKRHVCDGCRVSPIVGYRYHAVNKFNFDLCHKCFNREMLLQKDDEEIIEREAHPVTCAAGDKVVAFQLVQLDSDKHFFQKKKMNWLENPNLLWEQVLNGKASNPFTPGIEGQPKKRKLPSAKRVAKIVPQDALAQDSDNSDLTKAIEQSFCILKAKKESFGEEESLTKAETCSDTRTEKDSTAKAKATEKRDEKIIEEIESETNSDNNTNAECCTKLNPDAGMAAGTETPEKTDRSMPVESTSDLPSKLVEKDEINHSDDHFEDDGIFVDNEEKKLNHSDECEEYERVGLLEEAESCTSPNSDQEGDNTTSREILSKLAAKDKEDFPHDECEEDALLVQNKVDEHECDFALLEKKEECQSICSDDNIAEDNSSCKQSLDGTIDSEEYGDLDLDELACDWSFSSKEASLCSEAESDHISNATPESADDWDLLDD</sequence>
<name>A0A7S2MF75_9STRA</name>
<dbReference type="AlphaFoldDB" id="A0A7S2MF75"/>
<protein>
    <recommendedName>
        <fullName evidence="6">ZZ-type domain-containing protein</fullName>
    </recommendedName>
</protein>
<dbReference type="PROSITE" id="PS50135">
    <property type="entry name" value="ZF_ZZ_2"/>
    <property type="match status" value="1"/>
</dbReference>
<evidence type="ECO:0000259" key="6">
    <source>
        <dbReference type="PROSITE" id="PS50135"/>
    </source>
</evidence>
<accession>A0A7S2MF75</accession>
<feature type="compositionally biased region" description="Basic and acidic residues" evidence="5">
    <location>
        <begin position="300"/>
        <end position="334"/>
    </location>
</feature>
<dbReference type="GO" id="GO:0008270">
    <property type="term" value="F:zinc ion binding"/>
    <property type="evidence" value="ECO:0007669"/>
    <property type="project" value="UniProtKB-KW"/>
</dbReference>
<keyword evidence="1" id="KW-0479">Metal-binding</keyword>
<dbReference type="SMART" id="SM00291">
    <property type="entry name" value="ZnF_ZZ"/>
    <property type="match status" value="1"/>
</dbReference>
<feature type="region of interest" description="Disordered" evidence="5">
    <location>
        <begin position="1"/>
        <end position="69"/>
    </location>
</feature>
<feature type="region of interest" description="Disordered" evidence="5">
    <location>
        <begin position="549"/>
        <end position="570"/>
    </location>
</feature>
<evidence type="ECO:0000256" key="3">
    <source>
        <dbReference type="ARBA" id="ARBA00022833"/>
    </source>
</evidence>
<feature type="compositionally biased region" description="Basic and acidic residues" evidence="5">
    <location>
        <begin position="456"/>
        <end position="465"/>
    </location>
</feature>
<keyword evidence="2 4" id="KW-0863">Zinc-finger</keyword>
<evidence type="ECO:0000256" key="1">
    <source>
        <dbReference type="ARBA" id="ARBA00022723"/>
    </source>
</evidence>
<feature type="compositionally biased region" description="Acidic residues" evidence="5">
    <location>
        <begin position="561"/>
        <end position="570"/>
    </location>
</feature>
<feature type="domain" description="ZZ-type" evidence="6">
    <location>
        <begin position="138"/>
        <end position="200"/>
    </location>
</feature>
<feature type="compositionally biased region" description="Polar residues" evidence="5">
    <location>
        <begin position="433"/>
        <end position="450"/>
    </location>
</feature>
<dbReference type="Pfam" id="PF00569">
    <property type="entry name" value="ZZ"/>
    <property type="match status" value="1"/>
</dbReference>
<dbReference type="EMBL" id="HBGV01005777">
    <property type="protein sequence ID" value="CAD9480286.1"/>
    <property type="molecule type" value="Transcribed_RNA"/>
</dbReference>
<evidence type="ECO:0000256" key="2">
    <source>
        <dbReference type="ARBA" id="ARBA00022771"/>
    </source>
</evidence>
<dbReference type="InterPro" id="IPR043145">
    <property type="entry name" value="Znf_ZZ_sf"/>
</dbReference>
<reference evidence="7" key="1">
    <citation type="submission" date="2021-01" db="EMBL/GenBank/DDBJ databases">
        <authorList>
            <person name="Corre E."/>
            <person name="Pelletier E."/>
            <person name="Niang G."/>
            <person name="Scheremetjew M."/>
            <person name="Finn R."/>
            <person name="Kale V."/>
            <person name="Holt S."/>
            <person name="Cochrane G."/>
            <person name="Meng A."/>
            <person name="Brown T."/>
            <person name="Cohen L."/>
        </authorList>
    </citation>
    <scope>NUCLEOTIDE SEQUENCE</scope>
    <source>
        <strain evidence="7">CCMP826</strain>
    </source>
</reference>
<feature type="compositionally biased region" description="Basic and acidic residues" evidence="5">
    <location>
        <begin position="14"/>
        <end position="25"/>
    </location>
</feature>
<dbReference type="Gene3D" id="3.30.60.90">
    <property type="match status" value="1"/>
</dbReference>
<proteinExistence type="predicted"/>
<feature type="compositionally biased region" description="Basic and acidic residues" evidence="5">
    <location>
        <begin position="386"/>
        <end position="397"/>
    </location>
</feature>
<evidence type="ECO:0000256" key="4">
    <source>
        <dbReference type="PROSITE-ProRule" id="PRU00228"/>
    </source>
</evidence>
<dbReference type="InterPro" id="IPR000433">
    <property type="entry name" value="Znf_ZZ"/>
</dbReference>